<keyword evidence="2" id="KW-0808">Transferase</keyword>
<organism evidence="3 4">
    <name type="scientific">Verrucomicrobia subdivision 6 bacterium BACL9 MAG-120507-bin52</name>
    <dbReference type="NCBI Taxonomy" id="1655590"/>
    <lineage>
        <taxon>Bacteria</taxon>
        <taxon>Pseudomonadati</taxon>
        <taxon>Verrucomicrobiota</taxon>
        <taxon>Verrucomicrobiia</taxon>
        <taxon>Verrucomicrobiales</taxon>
        <taxon>Verrucomicrobia subdivision 6</taxon>
    </lineage>
</organism>
<evidence type="ECO:0008006" key="5">
    <source>
        <dbReference type="Google" id="ProtNLM"/>
    </source>
</evidence>
<keyword evidence="1" id="KW-0328">Glycosyltransferase</keyword>
<evidence type="ECO:0000313" key="3">
    <source>
        <dbReference type="EMBL" id="KRO62035.1"/>
    </source>
</evidence>
<dbReference type="Gene3D" id="3.40.50.2000">
    <property type="entry name" value="Glycogen Phosphorylase B"/>
    <property type="match status" value="2"/>
</dbReference>
<dbReference type="CDD" id="cd03789">
    <property type="entry name" value="GT9_LPS_heptosyltransferase"/>
    <property type="match status" value="1"/>
</dbReference>
<dbReference type="GO" id="GO:0005829">
    <property type="term" value="C:cytosol"/>
    <property type="evidence" value="ECO:0007669"/>
    <property type="project" value="TreeGrafter"/>
</dbReference>
<dbReference type="GO" id="GO:0008713">
    <property type="term" value="F:ADP-heptose-lipopolysaccharide heptosyltransferase activity"/>
    <property type="evidence" value="ECO:0007669"/>
    <property type="project" value="TreeGrafter"/>
</dbReference>
<gene>
    <name evidence="3" type="ORF">ABR82_04615</name>
</gene>
<dbReference type="PANTHER" id="PTHR30160:SF1">
    <property type="entry name" value="LIPOPOLYSACCHARIDE 1,2-N-ACETYLGLUCOSAMINETRANSFERASE-RELATED"/>
    <property type="match status" value="1"/>
</dbReference>
<name>A0A0R2RPE9_9BACT</name>
<reference evidence="3 4" key="1">
    <citation type="submission" date="2015-10" db="EMBL/GenBank/DDBJ databases">
        <title>Metagenome-Assembled Genomes uncover a global brackish microbiome.</title>
        <authorList>
            <person name="Hugerth L.W."/>
            <person name="Larsson J."/>
            <person name="Alneberg J."/>
            <person name="Lindh M.V."/>
            <person name="Legrand C."/>
            <person name="Pinhassi J."/>
            <person name="Andersson A.F."/>
        </authorList>
    </citation>
    <scope>NUCLEOTIDE SEQUENCE [LARGE SCALE GENOMIC DNA]</scope>
    <source>
        <strain evidence="3">BACL18 MAG-120507-bin52</strain>
    </source>
</reference>
<dbReference type="Proteomes" id="UP000051269">
    <property type="component" value="Unassembled WGS sequence"/>
</dbReference>
<sequence>MPLPAWKKILVVDLGFLGDTVHSIPAIRALAMGGAEVEVMTTAVGAELLEMVPEVKRVWVVPLAKPSPAPWKNLGTLRSIRAQSYDVALSFVGSERNLFCTGWSAARQRIAHQSGPSSWLSRLRLTQIISSRDRSETVFEQRLSILKELGWTGANPGWSWQVPAESTRWASTVVQGPALHLSISAASSPLNEWPIDLWARALKKVWQDSPRLQVIVTGAGSEREIARLNDLASLVKDERLKIISQRQPISRILALVQAGEIHVGLDSGVLHLAMAAGKPTVSLFRESAGRLGWAPRGESHRTIVQECPCNQTAAISCSGGRALCLSKITADEVAAAIIGTLVKHTRS</sequence>
<dbReference type="AlphaFoldDB" id="A0A0R2RPE9"/>
<protein>
    <recommendedName>
        <fullName evidence="5">Glycosyl transferase family 9</fullName>
    </recommendedName>
</protein>
<dbReference type="InterPro" id="IPR002201">
    <property type="entry name" value="Glyco_trans_9"/>
</dbReference>
<dbReference type="SUPFAM" id="SSF53756">
    <property type="entry name" value="UDP-Glycosyltransferase/glycogen phosphorylase"/>
    <property type="match status" value="1"/>
</dbReference>
<evidence type="ECO:0000256" key="1">
    <source>
        <dbReference type="ARBA" id="ARBA00022676"/>
    </source>
</evidence>
<evidence type="ECO:0000313" key="4">
    <source>
        <dbReference type="Proteomes" id="UP000051269"/>
    </source>
</evidence>
<evidence type="ECO:0000256" key="2">
    <source>
        <dbReference type="ARBA" id="ARBA00022679"/>
    </source>
</evidence>
<comment type="caution">
    <text evidence="3">The sequence shown here is derived from an EMBL/GenBank/DDBJ whole genome shotgun (WGS) entry which is preliminary data.</text>
</comment>
<dbReference type="Pfam" id="PF01075">
    <property type="entry name" value="Glyco_transf_9"/>
    <property type="match status" value="1"/>
</dbReference>
<proteinExistence type="predicted"/>
<accession>A0A0R2RPE9</accession>
<dbReference type="EMBL" id="LIBO01000150">
    <property type="protein sequence ID" value="KRO62035.1"/>
    <property type="molecule type" value="Genomic_DNA"/>
</dbReference>
<dbReference type="PANTHER" id="PTHR30160">
    <property type="entry name" value="TETRAACYLDISACCHARIDE 4'-KINASE-RELATED"/>
    <property type="match status" value="1"/>
</dbReference>
<dbReference type="InterPro" id="IPR051199">
    <property type="entry name" value="LPS_LOS_Heptosyltrfase"/>
</dbReference>
<dbReference type="GO" id="GO:0009244">
    <property type="term" value="P:lipopolysaccharide core region biosynthetic process"/>
    <property type="evidence" value="ECO:0007669"/>
    <property type="project" value="TreeGrafter"/>
</dbReference>